<reference evidence="18" key="1">
    <citation type="journal article" date="2014" name="Int. J. Syst. Evol. Microbiol.">
        <title>Complete genome sequence of Corynebacterium casei LMG S-19264T (=DSM 44701T), isolated from a smear-ripened cheese.</title>
        <authorList>
            <consortium name="US DOE Joint Genome Institute (JGI-PGF)"/>
            <person name="Walter F."/>
            <person name="Albersmeier A."/>
            <person name="Kalinowski J."/>
            <person name="Ruckert C."/>
        </authorList>
    </citation>
    <scope>NUCLEOTIDE SEQUENCE</scope>
    <source>
        <strain evidence="18">KCTC 42097</strain>
    </source>
</reference>
<reference evidence="18" key="2">
    <citation type="submission" date="2020-09" db="EMBL/GenBank/DDBJ databases">
        <authorList>
            <person name="Sun Q."/>
            <person name="Kim S."/>
        </authorList>
    </citation>
    <scope>NUCLEOTIDE SEQUENCE</scope>
    <source>
        <strain evidence="18">KCTC 42097</strain>
    </source>
</reference>
<feature type="binding site" evidence="14 15">
    <location>
        <position position="39"/>
    </location>
    <ligand>
        <name>a divalent metal cation</name>
        <dbReference type="ChEBI" id="CHEBI:60240"/>
    </ligand>
</feature>
<evidence type="ECO:0000256" key="10">
    <source>
        <dbReference type="ARBA" id="ARBA00022723"/>
    </source>
</evidence>
<sequence>MARTSPDSPLLFDEVLVPDFSIEKAAIDAGHFPVAGTDEAGRGPLAGPVVAAAVILDPRNIPDGLNDSKKLTLKAREALFDLIVTSSLAVSFSSMSAETIDRVNILRASLEAMRRSVLALSIAPKLVLVDGRDHPPRLPCESRPLIKGDARSQSIAAASIVAKVMRDRIMAGCGNHHPVYGFETHAGYGTVRHRQAILESGALVRIHRMTFAPLKSA</sequence>
<dbReference type="GO" id="GO:0030145">
    <property type="term" value="F:manganese ion binding"/>
    <property type="evidence" value="ECO:0007669"/>
    <property type="project" value="UniProtKB-UniRule"/>
</dbReference>
<dbReference type="PANTHER" id="PTHR10954">
    <property type="entry name" value="RIBONUCLEASE H2 SUBUNIT A"/>
    <property type="match status" value="1"/>
</dbReference>
<dbReference type="EC" id="3.1.26.4" evidence="6 14"/>
<dbReference type="PROSITE" id="PS51975">
    <property type="entry name" value="RNASE_H_2"/>
    <property type="match status" value="1"/>
</dbReference>
<feature type="binding site" evidence="14 15">
    <location>
        <position position="130"/>
    </location>
    <ligand>
        <name>a divalent metal cation</name>
        <dbReference type="ChEBI" id="CHEBI:60240"/>
    </ligand>
</feature>
<evidence type="ECO:0000256" key="12">
    <source>
        <dbReference type="ARBA" id="ARBA00022801"/>
    </source>
</evidence>
<dbReference type="RefSeq" id="WP_189489683.1">
    <property type="nucleotide sequence ID" value="NZ_BMZO01000005.1"/>
</dbReference>
<evidence type="ECO:0000256" key="14">
    <source>
        <dbReference type="HAMAP-Rule" id="MF_00052"/>
    </source>
</evidence>
<dbReference type="Pfam" id="PF01351">
    <property type="entry name" value="RNase_HII"/>
    <property type="match status" value="1"/>
</dbReference>
<dbReference type="GO" id="GO:0004523">
    <property type="term" value="F:RNA-DNA hybrid ribonuclease activity"/>
    <property type="evidence" value="ECO:0007669"/>
    <property type="project" value="UniProtKB-UniRule"/>
</dbReference>
<proteinExistence type="inferred from homology"/>
<evidence type="ECO:0000256" key="16">
    <source>
        <dbReference type="RuleBase" id="RU003515"/>
    </source>
</evidence>
<dbReference type="GO" id="GO:0043137">
    <property type="term" value="P:DNA replication, removal of RNA primer"/>
    <property type="evidence" value="ECO:0007669"/>
    <property type="project" value="TreeGrafter"/>
</dbReference>
<evidence type="ECO:0000256" key="13">
    <source>
        <dbReference type="ARBA" id="ARBA00023211"/>
    </source>
</evidence>
<feature type="domain" description="RNase H type-2" evidence="17">
    <location>
        <begin position="32"/>
        <end position="217"/>
    </location>
</feature>
<keyword evidence="19" id="KW-1185">Reference proteome</keyword>
<comment type="function">
    <text evidence="3 14 16">Endonuclease that specifically degrades the RNA of RNA-DNA hybrids.</text>
</comment>
<comment type="cofactor">
    <cofactor evidence="2">
        <name>Mg(2+)</name>
        <dbReference type="ChEBI" id="CHEBI:18420"/>
    </cofactor>
</comment>
<dbReference type="HAMAP" id="MF_00052_B">
    <property type="entry name" value="RNase_HII_B"/>
    <property type="match status" value="1"/>
</dbReference>
<evidence type="ECO:0000313" key="19">
    <source>
        <dbReference type="Proteomes" id="UP000641137"/>
    </source>
</evidence>
<evidence type="ECO:0000256" key="1">
    <source>
        <dbReference type="ARBA" id="ARBA00000077"/>
    </source>
</evidence>
<name>A0A8J3DIS4_9HYPH</name>
<evidence type="ECO:0000256" key="6">
    <source>
        <dbReference type="ARBA" id="ARBA00012180"/>
    </source>
</evidence>
<comment type="caution">
    <text evidence="18">The sequence shown here is derived from an EMBL/GenBank/DDBJ whole genome shotgun (WGS) entry which is preliminary data.</text>
</comment>
<dbReference type="AlphaFoldDB" id="A0A8J3DIS4"/>
<accession>A0A8J3DIS4</accession>
<evidence type="ECO:0000256" key="4">
    <source>
        <dbReference type="ARBA" id="ARBA00004496"/>
    </source>
</evidence>
<evidence type="ECO:0000313" key="18">
    <source>
        <dbReference type="EMBL" id="GHC71295.1"/>
    </source>
</evidence>
<feature type="binding site" evidence="14 15">
    <location>
        <position position="38"/>
    </location>
    <ligand>
        <name>a divalent metal cation</name>
        <dbReference type="ChEBI" id="CHEBI:60240"/>
    </ligand>
</feature>
<protein>
    <recommendedName>
        <fullName evidence="7 14">Ribonuclease HII</fullName>
        <shortName evidence="14">RNase HII</shortName>
        <ecNumber evidence="6 14">3.1.26.4</ecNumber>
    </recommendedName>
</protein>
<comment type="subcellular location">
    <subcellularLocation>
        <location evidence="4 14">Cytoplasm</location>
    </subcellularLocation>
</comment>
<dbReference type="InterPro" id="IPR024567">
    <property type="entry name" value="RNase_HII/HIII_dom"/>
</dbReference>
<comment type="catalytic activity">
    <reaction evidence="1 14 15 16">
        <text>Endonucleolytic cleavage to 5'-phosphomonoester.</text>
        <dbReference type="EC" id="3.1.26.4"/>
    </reaction>
</comment>
<dbReference type="EMBL" id="BMZO01000005">
    <property type="protein sequence ID" value="GHC71295.1"/>
    <property type="molecule type" value="Genomic_DNA"/>
</dbReference>
<gene>
    <name evidence="14 18" type="primary">rnhB</name>
    <name evidence="18" type="ORF">GCM10010136_18360</name>
</gene>
<comment type="similarity">
    <text evidence="5 14 16">Belongs to the RNase HII family.</text>
</comment>
<evidence type="ECO:0000256" key="2">
    <source>
        <dbReference type="ARBA" id="ARBA00001946"/>
    </source>
</evidence>
<evidence type="ECO:0000256" key="11">
    <source>
        <dbReference type="ARBA" id="ARBA00022759"/>
    </source>
</evidence>
<evidence type="ECO:0000256" key="7">
    <source>
        <dbReference type="ARBA" id="ARBA00019179"/>
    </source>
</evidence>
<evidence type="ECO:0000256" key="5">
    <source>
        <dbReference type="ARBA" id="ARBA00007383"/>
    </source>
</evidence>
<keyword evidence="11 14" id="KW-0255">Endonuclease</keyword>
<dbReference type="SUPFAM" id="SSF53098">
    <property type="entry name" value="Ribonuclease H-like"/>
    <property type="match status" value="1"/>
</dbReference>
<keyword evidence="12 14" id="KW-0378">Hydrolase</keyword>
<dbReference type="GO" id="GO:0003723">
    <property type="term" value="F:RNA binding"/>
    <property type="evidence" value="ECO:0007669"/>
    <property type="project" value="UniProtKB-UniRule"/>
</dbReference>
<dbReference type="Gene3D" id="3.30.420.10">
    <property type="entry name" value="Ribonuclease H-like superfamily/Ribonuclease H"/>
    <property type="match status" value="1"/>
</dbReference>
<evidence type="ECO:0000256" key="3">
    <source>
        <dbReference type="ARBA" id="ARBA00004065"/>
    </source>
</evidence>
<organism evidence="18 19">
    <name type="scientific">Limoniibacter endophyticus</name>
    <dbReference type="NCBI Taxonomy" id="1565040"/>
    <lineage>
        <taxon>Bacteria</taxon>
        <taxon>Pseudomonadati</taxon>
        <taxon>Pseudomonadota</taxon>
        <taxon>Alphaproteobacteria</taxon>
        <taxon>Hyphomicrobiales</taxon>
        <taxon>Bartonellaceae</taxon>
        <taxon>Limoniibacter</taxon>
    </lineage>
</organism>
<dbReference type="Proteomes" id="UP000641137">
    <property type="component" value="Unassembled WGS sequence"/>
</dbReference>
<dbReference type="InterPro" id="IPR036397">
    <property type="entry name" value="RNaseH_sf"/>
</dbReference>
<keyword evidence="8 14" id="KW-0963">Cytoplasm</keyword>
<dbReference type="GO" id="GO:0005737">
    <property type="term" value="C:cytoplasm"/>
    <property type="evidence" value="ECO:0007669"/>
    <property type="project" value="UniProtKB-SubCell"/>
</dbReference>
<dbReference type="InterPro" id="IPR012337">
    <property type="entry name" value="RNaseH-like_sf"/>
</dbReference>
<keyword evidence="9 14" id="KW-0540">Nuclease</keyword>
<keyword evidence="13 14" id="KW-0464">Manganese</keyword>
<dbReference type="CDD" id="cd07182">
    <property type="entry name" value="RNase_HII_bacteria_HII_like"/>
    <property type="match status" value="1"/>
</dbReference>
<dbReference type="GO" id="GO:0032299">
    <property type="term" value="C:ribonuclease H2 complex"/>
    <property type="evidence" value="ECO:0007669"/>
    <property type="project" value="TreeGrafter"/>
</dbReference>
<dbReference type="GO" id="GO:0006298">
    <property type="term" value="P:mismatch repair"/>
    <property type="evidence" value="ECO:0007669"/>
    <property type="project" value="TreeGrafter"/>
</dbReference>
<dbReference type="PANTHER" id="PTHR10954:SF18">
    <property type="entry name" value="RIBONUCLEASE HII"/>
    <property type="match status" value="1"/>
</dbReference>
<evidence type="ECO:0000256" key="9">
    <source>
        <dbReference type="ARBA" id="ARBA00022722"/>
    </source>
</evidence>
<comment type="cofactor">
    <cofactor evidence="14 15">
        <name>Mn(2+)</name>
        <dbReference type="ChEBI" id="CHEBI:29035"/>
    </cofactor>
    <cofactor evidence="14 15">
        <name>Mg(2+)</name>
        <dbReference type="ChEBI" id="CHEBI:18420"/>
    </cofactor>
    <text evidence="14 15">Manganese or magnesium. Binds 1 divalent metal ion per monomer in the absence of substrate. May bind a second metal ion after substrate binding.</text>
</comment>
<dbReference type="NCBIfam" id="NF000595">
    <property type="entry name" value="PRK00015.1-3"/>
    <property type="match status" value="1"/>
</dbReference>
<evidence type="ECO:0000256" key="8">
    <source>
        <dbReference type="ARBA" id="ARBA00022490"/>
    </source>
</evidence>
<evidence type="ECO:0000256" key="15">
    <source>
        <dbReference type="PROSITE-ProRule" id="PRU01319"/>
    </source>
</evidence>
<dbReference type="InterPro" id="IPR001352">
    <property type="entry name" value="RNase_HII/HIII"/>
</dbReference>
<dbReference type="InterPro" id="IPR022898">
    <property type="entry name" value="RNase_HII"/>
</dbReference>
<evidence type="ECO:0000259" key="17">
    <source>
        <dbReference type="PROSITE" id="PS51975"/>
    </source>
</evidence>
<keyword evidence="10 14" id="KW-0479">Metal-binding</keyword>